<keyword evidence="2" id="KW-0645">Protease</keyword>
<feature type="repeat" description="Hemopexin" evidence="8">
    <location>
        <begin position="245"/>
        <end position="298"/>
    </location>
</feature>
<protein>
    <recommendedName>
        <fullName evidence="9">Peptidase metallopeptidase domain-containing protein</fullName>
    </recommendedName>
</protein>
<evidence type="ECO:0000313" key="11">
    <source>
        <dbReference type="Proteomes" id="UP001235939"/>
    </source>
</evidence>
<dbReference type="SMART" id="SM00120">
    <property type="entry name" value="HX"/>
    <property type="match status" value="4"/>
</dbReference>
<dbReference type="InterPro" id="IPR033739">
    <property type="entry name" value="M10A_MMP"/>
</dbReference>
<comment type="similarity">
    <text evidence="1">Belongs to the peptidase M10A family.</text>
</comment>
<dbReference type="Pfam" id="PF00045">
    <property type="entry name" value="Hemopexin"/>
    <property type="match status" value="3"/>
</dbReference>
<dbReference type="SMART" id="SM00235">
    <property type="entry name" value="ZnMc"/>
    <property type="match status" value="1"/>
</dbReference>
<dbReference type="CDD" id="cd04278">
    <property type="entry name" value="ZnMc_MMP"/>
    <property type="match status" value="1"/>
</dbReference>
<dbReference type="PROSITE" id="PS51642">
    <property type="entry name" value="HEMOPEXIN_2"/>
    <property type="match status" value="4"/>
</dbReference>
<keyword evidence="4" id="KW-0378">Hydrolase</keyword>
<dbReference type="PRINTS" id="PR00138">
    <property type="entry name" value="MATRIXIN"/>
</dbReference>
<dbReference type="PIRSF" id="PIRSF001191">
    <property type="entry name" value="Peptidase_M10A_matrix"/>
    <property type="match status" value="1"/>
</dbReference>
<dbReference type="InterPro" id="IPR024079">
    <property type="entry name" value="MetalloPept_cat_dom_sf"/>
</dbReference>
<feature type="repeat" description="Hemopexin" evidence="8">
    <location>
        <begin position="307"/>
        <end position="358"/>
    </location>
</feature>
<dbReference type="InterPro" id="IPR036375">
    <property type="entry name" value="Hemopexin-like_dom_sf"/>
</dbReference>
<dbReference type="InterPro" id="IPR006026">
    <property type="entry name" value="Peptidase_Metallo"/>
</dbReference>
<keyword evidence="6" id="KW-0106">Calcium</keyword>
<evidence type="ECO:0000256" key="7">
    <source>
        <dbReference type="ARBA" id="ARBA00023049"/>
    </source>
</evidence>
<keyword evidence="7" id="KW-0482">Metalloprotease</keyword>
<dbReference type="Gene3D" id="3.40.390.10">
    <property type="entry name" value="Collagenase (Catalytic Domain)"/>
    <property type="match status" value="1"/>
</dbReference>
<keyword evidence="3" id="KW-0479">Metal-binding</keyword>
<keyword evidence="11" id="KW-1185">Reference proteome</keyword>
<dbReference type="Pfam" id="PF00413">
    <property type="entry name" value="Peptidase_M10"/>
    <property type="match status" value="1"/>
</dbReference>
<organism evidence="10 11">
    <name type="scientific">Cordylochernes scorpioides</name>
    <dbReference type="NCBI Taxonomy" id="51811"/>
    <lineage>
        <taxon>Eukaryota</taxon>
        <taxon>Metazoa</taxon>
        <taxon>Ecdysozoa</taxon>
        <taxon>Arthropoda</taxon>
        <taxon>Chelicerata</taxon>
        <taxon>Arachnida</taxon>
        <taxon>Pseudoscorpiones</taxon>
        <taxon>Cheliferoidea</taxon>
        <taxon>Chernetidae</taxon>
        <taxon>Cordylochernes</taxon>
    </lineage>
</organism>
<evidence type="ECO:0000256" key="4">
    <source>
        <dbReference type="ARBA" id="ARBA00022801"/>
    </source>
</evidence>
<evidence type="ECO:0000256" key="6">
    <source>
        <dbReference type="ARBA" id="ARBA00022837"/>
    </source>
</evidence>
<evidence type="ECO:0000256" key="8">
    <source>
        <dbReference type="PROSITE-ProRule" id="PRU01011"/>
    </source>
</evidence>
<accession>A0ABY6LUF0</accession>
<dbReference type="PANTHER" id="PTHR10201">
    <property type="entry name" value="MATRIX METALLOPROTEINASE"/>
    <property type="match status" value="1"/>
</dbReference>
<dbReference type="Proteomes" id="UP001235939">
    <property type="component" value="Chromosome X"/>
</dbReference>
<proteinExistence type="inferred from homology"/>
<feature type="domain" description="Peptidase metallopeptidase" evidence="9">
    <location>
        <begin position="29"/>
        <end position="187"/>
    </location>
</feature>
<dbReference type="PROSITE" id="PS00024">
    <property type="entry name" value="HEMOPEXIN"/>
    <property type="match status" value="1"/>
</dbReference>
<evidence type="ECO:0000259" key="9">
    <source>
        <dbReference type="SMART" id="SM00235"/>
    </source>
</evidence>
<gene>
    <name evidence="10" type="ORF">LAZ67_X003778</name>
</gene>
<evidence type="ECO:0000313" key="10">
    <source>
        <dbReference type="EMBL" id="UYV84867.1"/>
    </source>
</evidence>
<reference evidence="10 11" key="1">
    <citation type="submission" date="2022-03" db="EMBL/GenBank/DDBJ databases">
        <title>A chromosomal length assembly of Cordylochernes scorpioides.</title>
        <authorList>
            <person name="Zeh D."/>
            <person name="Zeh J."/>
        </authorList>
    </citation>
    <scope>NUCLEOTIDE SEQUENCE [LARGE SCALE GENOMIC DNA]</scope>
    <source>
        <strain evidence="10">IN4F17</strain>
        <tissue evidence="10">Whole Body</tissue>
    </source>
</reference>
<dbReference type="PANTHER" id="PTHR10201:SF323">
    <property type="entry name" value="MATRIX METALLOPROTEINASE-21"/>
    <property type="match status" value="1"/>
</dbReference>
<feature type="repeat" description="Hemopexin" evidence="8">
    <location>
        <begin position="189"/>
        <end position="244"/>
    </location>
</feature>
<dbReference type="EMBL" id="CP092886">
    <property type="protein sequence ID" value="UYV84867.1"/>
    <property type="molecule type" value="Genomic_DNA"/>
</dbReference>
<dbReference type="InterPro" id="IPR001818">
    <property type="entry name" value="Pept_M10_metallopeptidase"/>
</dbReference>
<feature type="repeat" description="Hemopexin" evidence="8">
    <location>
        <begin position="365"/>
        <end position="417"/>
    </location>
</feature>
<dbReference type="InterPro" id="IPR018486">
    <property type="entry name" value="Hemopexin_CS"/>
</dbReference>
<sequence>MLTRRWKRSALNNGQAFVSKVIDTQCYESMCTAQDMVTWRLVDDGYTYQLSDANQRSALALAFRMWSEVIPILFLEDTKSPVYDVDILIGFGKDWHLNCPKKFDGRGGTLAHALRRLTATEIHFDDAEILTVNGSGTDLVRLALHEIGHALGLYHSGHNNSAMFPVYQGRFELAWEDRALAQSIYGVCRGSFNTVFDLVRTKPDGKQIYNTFFFRGDHYWLYVNRSNRTRYGDPLQISRYWKGAPSYLDAAVHIFGTTRDLVYLFKVCAGRHFWLYNSTMDQVAAGYPKNISDHFRAIPGSGSRSIPNFLDAVFFDHRDGNLYFFKGNKVYGYDLSRGEEGCCLPGYPRSLSQEFPISKGRRPLPKRLDSVYYSYTDGKMYLMRGSLYWVNIDFDLSSPRRNLVVGPRDIAKRWKDICDVDL</sequence>
<evidence type="ECO:0000256" key="2">
    <source>
        <dbReference type="ARBA" id="ARBA00022670"/>
    </source>
</evidence>
<dbReference type="SUPFAM" id="SSF55486">
    <property type="entry name" value="Metalloproteases ('zincins'), catalytic domain"/>
    <property type="match status" value="1"/>
</dbReference>
<evidence type="ECO:0000256" key="5">
    <source>
        <dbReference type="ARBA" id="ARBA00022833"/>
    </source>
</evidence>
<dbReference type="InterPro" id="IPR018487">
    <property type="entry name" value="Hemopexin-like_repeat"/>
</dbReference>
<evidence type="ECO:0000256" key="1">
    <source>
        <dbReference type="ARBA" id="ARBA00010370"/>
    </source>
</evidence>
<dbReference type="InterPro" id="IPR021190">
    <property type="entry name" value="Pept_M10A"/>
</dbReference>
<keyword evidence="5" id="KW-0862">Zinc</keyword>
<dbReference type="Gene3D" id="2.110.10.10">
    <property type="entry name" value="Hemopexin-like domain"/>
    <property type="match status" value="2"/>
</dbReference>
<dbReference type="SUPFAM" id="SSF50923">
    <property type="entry name" value="Hemopexin-like domain"/>
    <property type="match status" value="1"/>
</dbReference>
<name>A0ABY6LUF0_9ARAC</name>
<evidence type="ECO:0000256" key="3">
    <source>
        <dbReference type="ARBA" id="ARBA00022723"/>
    </source>
</evidence>